<keyword evidence="3" id="KW-1185">Reference proteome</keyword>
<dbReference type="STRING" id="1123272.SAMN02745824_0204"/>
<name>A0A1N6CM95_9SPHN</name>
<sequence length="76" mass="8218">MAIQVEIMIGQRLLVFAEDVFVRPPSQTEFKTVSCAGESNAGPGPLADEPDPAIRMRVPPESGQQMVNQPVPGRTK</sequence>
<accession>A0A1N6CM95</accession>
<proteinExistence type="predicted"/>
<protein>
    <submittedName>
        <fullName evidence="2">Uncharacterized protein</fullName>
    </submittedName>
</protein>
<feature type="region of interest" description="Disordered" evidence="1">
    <location>
        <begin position="34"/>
        <end position="76"/>
    </location>
</feature>
<organism evidence="2 3">
    <name type="scientific">Parasphingorhabdus marina DSM 22363</name>
    <dbReference type="NCBI Taxonomy" id="1123272"/>
    <lineage>
        <taxon>Bacteria</taxon>
        <taxon>Pseudomonadati</taxon>
        <taxon>Pseudomonadota</taxon>
        <taxon>Alphaproteobacteria</taxon>
        <taxon>Sphingomonadales</taxon>
        <taxon>Sphingomonadaceae</taxon>
        <taxon>Parasphingorhabdus</taxon>
    </lineage>
</organism>
<evidence type="ECO:0000256" key="1">
    <source>
        <dbReference type="SAM" id="MobiDB-lite"/>
    </source>
</evidence>
<gene>
    <name evidence="2" type="ORF">SAMN02745824_0204</name>
</gene>
<dbReference type="AlphaFoldDB" id="A0A1N6CM95"/>
<dbReference type="EMBL" id="FSQW01000001">
    <property type="protein sequence ID" value="SIN59673.1"/>
    <property type="molecule type" value="Genomic_DNA"/>
</dbReference>
<dbReference type="Proteomes" id="UP000185192">
    <property type="component" value="Unassembled WGS sequence"/>
</dbReference>
<evidence type="ECO:0000313" key="2">
    <source>
        <dbReference type="EMBL" id="SIN59673.1"/>
    </source>
</evidence>
<evidence type="ECO:0000313" key="3">
    <source>
        <dbReference type="Proteomes" id="UP000185192"/>
    </source>
</evidence>
<reference evidence="3" key="1">
    <citation type="submission" date="2016-11" db="EMBL/GenBank/DDBJ databases">
        <authorList>
            <person name="Varghese N."/>
            <person name="Submissions S."/>
        </authorList>
    </citation>
    <scope>NUCLEOTIDE SEQUENCE [LARGE SCALE GENOMIC DNA]</scope>
    <source>
        <strain evidence="3">DSM 22363</strain>
    </source>
</reference>